<evidence type="ECO:0000259" key="2">
    <source>
        <dbReference type="Pfam" id="PF04195"/>
    </source>
</evidence>
<dbReference type="InterPro" id="IPR007321">
    <property type="entry name" value="Transposase_28"/>
</dbReference>
<dbReference type="EMBL" id="JAVXUO010001844">
    <property type="protein sequence ID" value="KAK2978683.1"/>
    <property type="molecule type" value="Genomic_DNA"/>
</dbReference>
<gene>
    <name evidence="3" type="ORF">RJ640_009894</name>
</gene>
<evidence type="ECO:0000256" key="1">
    <source>
        <dbReference type="SAM" id="MobiDB-lite"/>
    </source>
</evidence>
<sequence length="317" mass="36646">MSTEDLLVLIREYPLPESWYARVPGLQEPANYGTKFKTGIYEEEVKSGYRLPLHPFALSFFKHYHMAPRQLVLNGWRKLVGLIYLVETSGYKPGPIDFMRIFFEICFVKGVVNCPGWYYIHSMQRLVKGGQKSNKGWYSRYFFVGRQDKGELPFDRDWNPYCKNGQRKWEITTRRLSWSSSKSQGEKKGKAAKCGAAPVPKKARVTPPDRSSPIVEGVSIDEDPIFRTRWTLRRDDIGMPDSQISEQHLLHGVLPRDKEVFHNQTHETFACSFAQMYVNGSTMLSRFEMARQVAADEAQQRGMPSNRQMRPPIVPKI</sequence>
<feature type="region of interest" description="Disordered" evidence="1">
    <location>
        <begin position="180"/>
        <end position="216"/>
    </location>
</feature>
<comment type="caution">
    <text evidence="3">The sequence shown here is derived from an EMBL/GenBank/DDBJ whole genome shotgun (WGS) entry which is preliminary data.</text>
</comment>
<protein>
    <recommendedName>
        <fullName evidence="2">Transposase (putative) gypsy type domain-containing protein</fullName>
    </recommendedName>
</protein>
<feature type="domain" description="Transposase (putative) gypsy type" evidence="2">
    <location>
        <begin position="43"/>
        <end position="105"/>
    </location>
</feature>
<dbReference type="AlphaFoldDB" id="A0AA88R3V4"/>
<proteinExistence type="predicted"/>
<organism evidence="3 4">
    <name type="scientific">Escallonia rubra</name>
    <dbReference type="NCBI Taxonomy" id="112253"/>
    <lineage>
        <taxon>Eukaryota</taxon>
        <taxon>Viridiplantae</taxon>
        <taxon>Streptophyta</taxon>
        <taxon>Embryophyta</taxon>
        <taxon>Tracheophyta</taxon>
        <taxon>Spermatophyta</taxon>
        <taxon>Magnoliopsida</taxon>
        <taxon>eudicotyledons</taxon>
        <taxon>Gunneridae</taxon>
        <taxon>Pentapetalae</taxon>
        <taxon>asterids</taxon>
        <taxon>campanulids</taxon>
        <taxon>Escalloniales</taxon>
        <taxon>Escalloniaceae</taxon>
        <taxon>Escallonia</taxon>
    </lineage>
</organism>
<evidence type="ECO:0000313" key="4">
    <source>
        <dbReference type="Proteomes" id="UP001187471"/>
    </source>
</evidence>
<dbReference type="Pfam" id="PF04195">
    <property type="entry name" value="Transposase_28"/>
    <property type="match status" value="1"/>
</dbReference>
<keyword evidence="4" id="KW-1185">Reference proteome</keyword>
<dbReference type="Proteomes" id="UP001187471">
    <property type="component" value="Unassembled WGS sequence"/>
</dbReference>
<accession>A0AA88R3V4</accession>
<evidence type="ECO:0000313" key="3">
    <source>
        <dbReference type="EMBL" id="KAK2978683.1"/>
    </source>
</evidence>
<reference evidence="3" key="1">
    <citation type="submission" date="2022-12" db="EMBL/GenBank/DDBJ databases">
        <title>Draft genome assemblies for two species of Escallonia (Escalloniales).</title>
        <authorList>
            <person name="Chanderbali A."/>
            <person name="Dervinis C."/>
            <person name="Anghel I."/>
            <person name="Soltis D."/>
            <person name="Soltis P."/>
            <person name="Zapata F."/>
        </authorList>
    </citation>
    <scope>NUCLEOTIDE SEQUENCE</scope>
    <source>
        <strain evidence="3">UCBG92.1500</strain>
        <tissue evidence="3">Leaf</tissue>
    </source>
</reference>
<name>A0AA88R3V4_9ASTE</name>
<feature type="region of interest" description="Disordered" evidence="1">
    <location>
        <begin position="296"/>
        <end position="317"/>
    </location>
</feature>